<dbReference type="Proteomes" id="UP000059188">
    <property type="component" value="Unassembled WGS sequence"/>
</dbReference>
<evidence type="ECO:0000313" key="3">
    <source>
        <dbReference type="Proteomes" id="UP000059188"/>
    </source>
</evidence>
<dbReference type="EMBL" id="LN679102">
    <property type="protein sequence ID" value="CEL57467.1"/>
    <property type="molecule type" value="Genomic_DNA"/>
</dbReference>
<reference evidence="2 3" key="1">
    <citation type="submission" date="2014-11" db="EMBL/GenBank/DDBJ databases">
        <authorList>
            <person name="Wibberg Daniel"/>
        </authorList>
    </citation>
    <scope>NUCLEOTIDE SEQUENCE [LARGE SCALE GENOMIC DNA]</scope>
    <source>
        <strain evidence="2">Rhizoctonia solani AG1-IB 7/3/14</strain>
    </source>
</reference>
<proteinExistence type="predicted"/>
<name>A0A0B7FMR9_THACB</name>
<organism evidence="2 3">
    <name type="scientific">Thanatephorus cucumeris (strain AG1-IB / isolate 7/3/14)</name>
    <name type="common">Lettuce bottom rot fungus</name>
    <name type="synonym">Rhizoctonia solani</name>
    <dbReference type="NCBI Taxonomy" id="1108050"/>
    <lineage>
        <taxon>Eukaryota</taxon>
        <taxon>Fungi</taxon>
        <taxon>Dikarya</taxon>
        <taxon>Basidiomycota</taxon>
        <taxon>Agaricomycotina</taxon>
        <taxon>Agaricomycetes</taxon>
        <taxon>Cantharellales</taxon>
        <taxon>Ceratobasidiaceae</taxon>
        <taxon>Rhizoctonia</taxon>
        <taxon>Rhizoctonia solani AG-1</taxon>
    </lineage>
</organism>
<keyword evidence="3" id="KW-1185">Reference proteome</keyword>
<evidence type="ECO:0000256" key="1">
    <source>
        <dbReference type="SAM" id="MobiDB-lite"/>
    </source>
</evidence>
<protein>
    <submittedName>
        <fullName evidence="2">Uncharacterized protein</fullName>
    </submittedName>
</protein>
<evidence type="ECO:0000313" key="2">
    <source>
        <dbReference type="EMBL" id="CEL57467.1"/>
    </source>
</evidence>
<feature type="compositionally biased region" description="Polar residues" evidence="1">
    <location>
        <begin position="84"/>
        <end position="108"/>
    </location>
</feature>
<feature type="region of interest" description="Disordered" evidence="1">
    <location>
        <begin position="84"/>
        <end position="115"/>
    </location>
</feature>
<feature type="region of interest" description="Disordered" evidence="1">
    <location>
        <begin position="44"/>
        <end position="63"/>
    </location>
</feature>
<sequence>MTDYVVWVQWTAPETDVSKDEDEVGVTRGGYHGQVTFRYQPISVTASPKREPRQPPSARWATSPPNLAFLSAFEAMVLDMTQDLSSAQPRRQRSPISSPAPTPQSSQDLADDINTPFPVMNHEALTEPYNADQNNQADFEREVAEGLMGLMMNIRAWAEARPAHEAAQEKERLISEIQQIENREREQGMSVPSFWGALASSIAP</sequence>
<accession>A0A0B7FMR9</accession>
<dbReference type="AlphaFoldDB" id="A0A0B7FMR9"/>
<gene>
    <name evidence="2" type="ORF">RSOLAG1IB_02207</name>
</gene>
<dbReference type="OrthoDB" id="3224400at2759"/>